<keyword evidence="5 7" id="KW-1133">Transmembrane helix</keyword>
<feature type="transmembrane region" description="Helical" evidence="7">
    <location>
        <begin position="12"/>
        <end position="30"/>
    </location>
</feature>
<comment type="subcellular location">
    <subcellularLocation>
        <location evidence="1 7">Cell membrane</location>
        <topology evidence="1 7">Multi-pass membrane protein</topology>
    </subcellularLocation>
</comment>
<dbReference type="PANTHER" id="PTHR43163">
    <property type="entry name" value="DIPEPTIDE TRANSPORT SYSTEM PERMEASE PROTEIN DPPB-RELATED"/>
    <property type="match status" value="1"/>
</dbReference>
<proteinExistence type="inferred from homology"/>
<dbReference type="EMBL" id="WJHE01000056">
    <property type="protein sequence ID" value="MST31388.1"/>
    <property type="molecule type" value="Genomic_DNA"/>
</dbReference>
<evidence type="ECO:0000256" key="1">
    <source>
        <dbReference type="ARBA" id="ARBA00004651"/>
    </source>
</evidence>
<name>A0ABW9QSN8_9ACTN</name>
<dbReference type="Gene3D" id="1.10.3720.10">
    <property type="entry name" value="MetI-like"/>
    <property type="match status" value="1"/>
</dbReference>
<protein>
    <submittedName>
        <fullName evidence="9">ABC transporter permease subunit</fullName>
    </submittedName>
</protein>
<dbReference type="CDD" id="cd06261">
    <property type="entry name" value="TM_PBP2"/>
    <property type="match status" value="1"/>
</dbReference>
<keyword evidence="4 7" id="KW-0812">Transmembrane</keyword>
<feature type="transmembrane region" description="Helical" evidence="7">
    <location>
        <begin position="134"/>
        <end position="161"/>
    </location>
</feature>
<sequence length="314" mass="34105">MGQFLLRRTGQAIAVLFGVSIIVFVMIHLLPGGPARAMLGNRATPAKIAAFDRQYGYNRPVVVQYFRWLGNVIQGNLGFSAKLNESVTTLISQRLPGTALLVGLANLFALVLAVPIGMVQAFRRNRLVDYLATGLSFVFYSMPIFWLGLILVVLLAVQFHLFPPIVPQASLGQLITTPADIALPVITLTLVTIALFSRYIRSSTIEALTQDWVRAVRAKGFTETDLAWRHVLRNSVGPVVTLVGLTLPVVVGGAVVVESVFNYPGMGLLLWNAAQDEDYPVILGVTLVVATATVIGSLVADLLYAVIDPRVRVR</sequence>
<dbReference type="InterPro" id="IPR000515">
    <property type="entry name" value="MetI-like"/>
</dbReference>
<evidence type="ECO:0000256" key="7">
    <source>
        <dbReference type="RuleBase" id="RU363032"/>
    </source>
</evidence>
<reference evidence="9 10" key="1">
    <citation type="submission" date="2019-11" db="EMBL/GenBank/DDBJ databases">
        <title>Acidiferrimicrobium australis gen. nov., sp. nov., an acidophilic and obligately heterotrophic, member of the Actinobacteria that catalyses dissimilatory oxido- reduction of iron isolated from metal-rich acidic water in Chile.</title>
        <authorList>
            <person name="Gonzalez D."/>
            <person name="Huber K."/>
            <person name="Hedrich S."/>
            <person name="Rojas-Villalobos C."/>
            <person name="Quatrini R."/>
            <person name="Dinamarca M.A."/>
            <person name="Schwarz A."/>
            <person name="Canales C."/>
            <person name="Nancucheo I."/>
        </authorList>
    </citation>
    <scope>NUCLEOTIDE SEQUENCE [LARGE SCALE GENOMIC DNA]</scope>
    <source>
        <strain evidence="9 10">USS-CCA1</strain>
    </source>
</reference>
<comment type="similarity">
    <text evidence="7">Belongs to the binding-protein-dependent transport system permease family.</text>
</comment>
<gene>
    <name evidence="9" type="ORF">GHK86_01400</name>
</gene>
<dbReference type="InterPro" id="IPR045621">
    <property type="entry name" value="BPD_transp_1_N"/>
</dbReference>
<dbReference type="Proteomes" id="UP000437736">
    <property type="component" value="Unassembled WGS sequence"/>
</dbReference>
<evidence type="ECO:0000313" key="10">
    <source>
        <dbReference type="Proteomes" id="UP000437736"/>
    </source>
</evidence>
<organism evidence="9 10">
    <name type="scientific">Acidiferrimicrobium australe</name>
    <dbReference type="NCBI Taxonomy" id="2664430"/>
    <lineage>
        <taxon>Bacteria</taxon>
        <taxon>Bacillati</taxon>
        <taxon>Actinomycetota</taxon>
        <taxon>Acidimicrobiia</taxon>
        <taxon>Acidimicrobiales</taxon>
        <taxon>Acidimicrobiaceae</taxon>
        <taxon>Acidiferrimicrobium</taxon>
    </lineage>
</organism>
<evidence type="ECO:0000313" key="9">
    <source>
        <dbReference type="EMBL" id="MST31388.1"/>
    </source>
</evidence>
<accession>A0ABW9QSN8</accession>
<evidence type="ECO:0000256" key="4">
    <source>
        <dbReference type="ARBA" id="ARBA00022692"/>
    </source>
</evidence>
<keyword evidence="6 7" id="KW-0472">Membrane</keyword>
<comment type="caution">
    <text evidence="9">The sequence shown here is derived from an EMBL/GenBank/DDBJ whole genome shotgun (WGS) entry which is preliminary data.</text>
</comment>
<dbReference type="SUPFAM" id="SSF161098">
    <property type="entry name" value="MetI-like"/>
    <property type="match status" value="1"/>
</dbReference>
<keyword evidence="10" id="KW-1185">Reference proteome</keyword>
<dbReference type="PROSITE" id="PS50928">
    <property type="entry name" value="ABC_TM1"/>
    <property type="match status" value="1"/>
</dbReference>
<evidence type="ECO:0000256" key="3">
    <source>
        <dbReference type="ARBA" id="ARBA00022475"/>
    </source>
</evidence>
<evidence type="ECO:0000256" key="2">
    <source>
        <dbReference type="ARBA" id="ARBA00022448"/>
    </source>
</evidence>
<feature type="transmembrane region" description="Helical" evidence="7">
    <location>
        <begin position="181"/>
        <end position="200"/>
    </location>
</feature>
<evidence type="ECO:0000256" key="5">
    <source>
        <dbReference type="ARBA" id="ARBA00022989"/>
    </source>
</evidence>
<keyword evidence="2 7" id="KW-0813">Transport</keyword>
<dbReference type="PANTHER" id="PTHR43163:SF6">
    <property type="entry name" value="DIPEPTIDE TRANSPORT SYSTEM PERMEASE PROTEIN DPPB-RELATED"/>
    <property type="match status" value="1"/>
</dbReference>
<feature type="domain" description="ABC transmembrane type-1" evidence="8">
    <location>
        <begin position="95"/>
        <end position="304"/>
    </location>
</feature>
<evidence type="ECO:0000256" key="6">
    <source>
        <dbReference type="ARBA" id="ARBA00023136"/>
    </source>
</evidence>
<evidence type="ECO:0000259" key="8">
    <source>
        <dbReference type="PROSITE" id="PS50928"/>
    </source>
</evidence>
<dbReference type="Pfam" id="PF19300">
    <property type="entry name" value="BPD_transp_1_N"/>
    <property type="match status" value="1"/>
</dbReference>
<feature type="transmembrane region" description="Helical" evidence="7">
    <location>
        <begin position="239"/>
        <end position="261"/>
    </location>
</feature>
<keyword evidence="3" id="KW-1003">Cell membrane</keyword>
<feature type="transmembrane region" description="Helical" evidence="7">
    <location>
        <begin position="99"/>
        <end position="122"/>
    </location>
</feature>
<feature type="transmembrane region" description="Helical" evidence="7">
    <location>
        <begin position="281"/>
        <end position="307"/>
    </location>
</feature>
<dbReference type="Pfam" id="PF00528">
    <property type="entry name" value="BPD_transp_1"/>
    <property type="match status" value="1"/>
</dbReference>
<dbReference type="InterPro" id="IPR035906">
    <property type="entry name" value="MetI-like_sf"/>
</dbReference>